<dbReference type="AlphaFoldDB" id="A0A6S7J711"/>
<accession>A0A6S7J711</accession>
<evidence type="ECO:0000313" key="8">
    <source>
        <dbReference type="EMBL" id="CAB4013071.1"/>
    </source>
</evidence>
<evidence type="ECO:0000256" key="2">
    <source>
        <dbReference type="ARBA" id="ARBA00022679"/>
    </source>
</evidence>
<evidence type="ECO:0000256" key="5">
    <source>
        <dbReference type="ARBA" id="ARBA00022840"/>
    </source>
</evidence>
<dbReference type="InterPro" id="IPR000719">
    <property type="entry name" value="Prot_kinase_dom"/>
</dbReference>
<evidence type="ECO:0000256" key="6">
    <source>
        <dbReference type="SAM" id="MobiDB-lite"/>
    </source>
</evidence>
<name>A0A6S7J711_PARCT</name>
<feature type="compositionally biased region" description="Polar residues" evidence="6">
    <location>
        <begin position="308"/>
        <end position="328"/>
    </location>
</feature>
<reference evidence="8" key="1">
    <citation type="submission" date="2020-04" db="EMBL/GenBank/DDBJ databases">
        <authorList>
            <person name="Alioto T."/>
            <person name="Alioto T."/>
            <person name="Gomez Garrido J."/>
        </authorList>
    </citation>
    <scope>NUCLEOTIDE SEQUENCE</scope>
    <source>
        <strain evidence="8">A484AB</strain>
    </source>
</reference>
<dbReference type="Pfam" id="PF00069">
    <property type="entry name" value="Pkinase"/>
    <property type="match status" value="1"/>
</dbReference>
<dbReference type="PANTHER" id="PTHR11584">
    <property type="entry name" value="SERINE/THREONINE PROTEIN KINASE"/>
    <property type="match status" value="1"/>
</dbReference>
<dbReference type="Gene3D" id="1.10.510.10">
    <property type="entry name" value="Transferase(Phosphotransferase) domain 1"/>
    <property type="match status" value="1"/>
</dbReference>
<dbReference type="GO" id="GO:0004674">
    <property type="term" value="F:protein serine/threonine kinase activity"/>
    <property type="evidence" value="ECO:0007669"/>
    <property type="project" value="UniProtKB-KW"/>
</dbReference>
<keyword evidence="5" id="KW-0067">ATP-binding</keyword>
<dbReference type="SMART" id="SM00220">
    <property type="entry name" value="S_TKc"/>
    <property type="match status" value="1"/>
</dbReference>
<evidence type="ECO:0000259" key="7">
    <source>
        <dbReference type="PROSITE" id="PS50011"/>
    </source>
</evidence>
<keyword evidence="4 8" id="KW-0418">Kinase</keyword>
<feature type="region of interest" description="Disordered" evidence="6">
    <location>
        <begin position="308"/>
        <end position="339"/>
    </location>
</feature>
<dbReference type="SUPFAM" id="SSF56112">
    <property type="entry name" value="Protein kinase-like (PK-like)"/>
    <property type="match status" value="1"/>
</dbReference>
<proteinExistence type="predicted"/>
<dbReference type="Proteomes" id="UP001152795">
    <property type="component" value="Unassembled WGS sequence"/>
</dbReference>
<dbReference type="FunFam" id="1.10.510.10:FF:000071">
    <property type="entry name" value="Mitogen-activated protein kinase kinase kinase 3 isoform 2"/>
    <property type="match status" value="1"/>
</dbReference>
<dbReference type="GO" id="GO:0035556">
    <property type="term" value="P:intracellular signal transduction"/>
    <property type="evidence" value="ECO:0007669"/>
    <property type="project" value="UniProtKB-ARBA"/>
</dbReference>
<dbReference type="PANTHER" id="PTHR11584:SF369">
    <property type="entry name" value="MITOGEN-ACTIVATED PROTEIN KINASE KINASE KINASE 19-RELATED"/>
    <property type="match status" value="1"/>
</dbReference>
<feature type="domain" description="Protein kinase" evidence="7">
    <location>
        <begin position="86"/>
        <end position="344"/>
    </location>
</feature>
<keyword evidence="3" id="KW-0547">Nucleotide-binding</keyword>
<dbReference type="EMBL" id="CACRXK020007741">
    <property type="protein sequence ID" value="CAB4013071.1"/>
    <property type="molecule type" value="Genomic_DNA"/>
</dbReference>
<evidence type="ECO:0000256" key="4">
    <source>
        <dbReference type="ARBA" id="ARBA00022777"/>
    </source>
</evidence>
<keyword evidence="2" id="KW-0808">Transferase</keyword>
<evidence type="ECO:0000313" key="9">
    <source>
        <dbReference type="Proteomes" id="UP001152795"/>
    </source>
</evidence>
<keyword evidence="9" id="KW-1185">Reference proteome</keyword>
<feature type="region of interest" description="Disordered" evidence="6">
    <location>
        <begin position="58"/>
        <end position="78"/>
    </location>
</feature>
<dbReference type="InterPro" id="IPR017441">
    <property type="entry name" value="Protein_kinase_ATP_BS"/>
</dbReference>
<dbReference type="InterPro" id="IPR011009">
    <property type="entry name" value="Kinase-like_dom_sf"/>
</dbReference>
<keyword evidence="1" id="KW-0723">Serine/threonine-protein kinase</keyword>
<evidence type="ECO:0000256" key="3">
    <source>
        <dbReference type="ARBA" id="ARBA00022741"/>
    </source>
</evidence>
<organism evidence="8 9">
    <name type="scientific">Paramuricea clavata</name>
    <name type="common">Red gorgonian</name>
    <name type="synonym">Violescent sea-whip</name>
    <dbReference type="NCBI Taxonomy" id="317549"/>
    <lineage>
        <taxon>Eukaryota</taxon>
        <taxon>Metazoa</taxon>
        <taxon>Cnidaria</taxon>
        <taxon>Anthozoa</taxon>
        <taxon>Octocorallia</taxon>
        <taxon>Malacalcyonacea</taxon>
        <taxon>Plexauridae</taxon>
        <taxon>Paramuricea</taxon>
    </lineage>
</organism>
<sequence>MDFLTDSLGSNDSKAGTFPRRHHTIAWYKSDFADGHQTFPRIRKPLPFASCAMASGITSASSSSSGLVPDIEDRPSSQYQSVPKHWKLGKLLGTGAFGQVFLCHDTENGRELAVKQIETGITTSATQKEINSLEVEIELLKSIHHEAIVSYFGTQQSDTRIWIFMEYMAGGSIYDHLKQHGPLSESLTSRYTRQILAGVSYLHSYTVIHRDIKGANILRDTKGNVKLADFGASKRLQTISSMTGFKSVHGTPYWMAPEVINGAGYGRKADVWSIGCTVIEMLTGKPPWAEFEPMAALFKIATQETEANLSQDTSSSARDFIETTLTKDPNSRPRAAELLSHSFVQDYPTT</sequence>
<dbReference type="OrthoDB" id="8693905at2759"/>
<dbReference type="GO" id="GO:0005524">
    <property type="term" value="F:ATP binding"/>
    <property type="evidence" value="ECO:0007669"/>
    <property type="project" value="UniProtKB-UniRule"/>
</dbReference>
<dbReference type="PROSITE" id="PS50011">
    <property type="entry name" value="PROTEIN_KINASE_DOM"/>
    <property type="match status" value="1"/>
</dbReference>
<comment type="caution">
    <text evidence="8">The sequence shown here is derived from an EMBL/GenBank/DDBJ whole genome shotgun (WGS) entry which is preliminary data.</text>
</comment>
<evidence type="ECO:0000256" key="1">
    <source>
        <dbReference type="ARBA" id="ARBA00022527"/>
    </source>
</evidence>
<dbReference type="PROSITE" id="PS00107">
    <property type="entry name" value="PROTEIN_KINASE_ATP"/>
    <property type="match status" value="1"/>
</dbReference>
<protein>
    <submittedName>
        <fullName evidence="8">Mitogen-activated kinase kinase kinase 3</fullName>
    </submittedName>
</protein>
<gene>
    <name evidence="8" type="ORF">PACLA_8A005156</name>
</gene>